<accession>A0A8E0RMW0</accession>
<evidence type="ECO:0000256" key="2">
    <source>
        <dbReference type="ARBA" id="ARBA00019069"/>
    </source>
</evidence>
<dbReference type="OrthoDB" id="3345469at2759"/>
<dbReference type="Pfam" id="PF01784">
    <property type="entry name" value="DUF34_NIF3"/>
    <property type="match status" value="1"/>
</dbReference>
<dbReference type="GO" id="GO:0046872">
    <property type="term" value="F:metal ion binding"/>
    <property type="evidence" value="ECO:0007669"/>
    <property type="project" value="UniProtKB-KW"/>
</dbReference>
<dbReference type="Gene3D" id="3.40.1390.30">
    <property type="entry name" value="NIF3 (NGG1p interacting factor 3)-like"/>
    <property type="match status" value="1"/>
</dbReference>
<feature type="binding site" evidence="3">
    <location>
        <position position="55"/>
    </location>
    <ligand>
        <name>a divalent metal cation</name>
        <dbReference type="ChEBI" id="CHEBI:60240"/>
        <label>1</label>
    </ligand>
</feature>
<evidence type="ECO:0000256" key="3">
    <source>
        <dbReference type="PIRSR" id="PIRSR602678-1"/>
    </source>
</evidence>
<dbReference type="PANTHER" id="PTHR13799:SF13">
    <property type="entry name" value="NIF3-LIKE PROTEIN 1"/>
    <property type="match status" value="1"/>
</dbReference>
<feature type="non-terminal residue" evidence="4">
    <location>
        <position position="1"/>
    </location>
</feature>
<dbReference type="AlphaFoldDB" id="A0A8E0RMW0"/>
<keyword evidence="5" id="KW-1185">Reference proteome</keyword>
<evidence type="ECO:0000256" key="1">
    <source>
        <dbReference type="ARBA" id="ARBA00006964"/>
    </source>
</evidence>
<evidence type="ECO:0000313" key="5">
    <source>
        <dbReference type="Proteomes" id="UP000728185"/>
    </source>
</evidence>
<keyword evidence="3" id="KW-0479">Metal-binding</keyword>
<dbReference type="InterPro" id="IPR036069">
    <property type="entry name" value="DUF34/NIF3_sf"/>
</dbReference>
<dbReference type="PANTHER" id="PTHR13799">
    <property type="entry name" value="NGG1 INTERACTING FACTOR 3"/>
    <property type="match status" value="1"/>
</dbReference>
<proteinExistence type="inferred from homology"/>
<dbReference type="SUPFAM" id="SSF102705">
    <property type="entry name" value="NIF3 (NGG1p interacting factor 3)-like"/>
    <property type="match status" value="1"/>
</dbReference>
<organism evidence="4 5">
    <name type="scientific">Fasciolopsis buskii</name>
    <dbReference type="NCBI Taxonomy" id="27845"/>
    <lineage>
        <taxon>Eukaryota</taxon>
        <taxon>Metazoa</taxon>
        <taxon>Spiralia</taxon>
        <taxon>Lophotrochozoa</taxon>
        <taxon>Platyhelminthes</taxon>
        <taxon>Trematoda</taxon>
        <taxon>Digenea</taxon>
        <taxon>Plagiorchiida</taxon>
        <taxon>Echinostomata</taxon>
        <taxon>Echinostomatoidea</taxon>
        <taxon>Fasciolidae</taxon>
        <taxon>Fasciolopsis</taxon>
    </lineage>
</organism>
<comment type="caution">
    <text evidence="4">The sequence shown here is derived from an EMBL/GenBank/DDBJ whole genome shotgun (WGS) entry which is preliminary data.</text>
</comment>
<gene>
    <name evidence="4" type="ORF">FBUS_05800</name>
</gene>
<sequence length="104" mass="10926">DEPIRTVAVCAGSGSSILNSKTIAQVADLFVTGEMSHHDRLDAVSRGISVIIAGHSNTERGFLVTRLVPELQEILTSECSSGDPASSSVQVFMSKVDSEPGIIV</sequence>
<dbReference type="EMBL" id="LUCM01009964">
    <property type="protein sequence ID" value="KAA0186086.1"/>
    <property type="molecule type" value="Genomic_DNA"/>
</dbReference>
<name>A0A8E0RMW0_9TREM</name>
<dbReference type="InterPro" id="IPR002678">
    <property type="entry name" value="DUF34/NIF3"/>
</dbReference>
<dbReference type="GO" id="GO:0005739">
    <property type="term" value="C:mitochondrion"/>
    <property type="evidence" value="ECO:0007669"/>
    <property type="project" value="TreeGrafter"/>
</dbReference>
<evidence type="ECO:0000313" key="4">
    <source>
        <dbReference type="EMBL" id="KAA0186086.1"/>
    </source>
</evidence>
<feature type="binding site" evidence="3">
    <location>
        <position position="59"/>
    </location>
    <ligand>
        <name>a divalent metal cation</name>
        <dbReference type="ChEBI" id="CHEBI:60240"/>
        <label>1</label>
    </ligand>
</feature>
<reference evidence="4" key="1">
    <citation type="submission" date="2019-05" db="EMBL/GenBank/DDBJ databases">
        <title>Annotation for the trematode Fasciolopsis buski.</title>
        <authorList>
            <person name="Choi Y.-J."/>
        </authorList>
    </citation>
    <scope>NUCLEOTIDE SEQUENCE</scope>
    <source>
        <strain evidence="4">HT</strain>
        <tissue evidence="4">Whole worm</tissue>
    </source>
</reference>
<protein>
    <recommendedName>
        <fullName evidence="2">NIF3-like protein 1</fullName>
    </recommendedName>
</protein>
<dbReference type="Proteomes" id="UP000728185">
    <property type="component" value="Unassembled WGS sequence"/>
</dbReference>
<comment type="similarity">
    <text evidence="1">Belongs to the GTP cyclohydrolase I type 2/NIF3 family.</text>
</comment>